<keyword evidence="1" id="KW-0472">Membrane</keyword>
<proteinExistence type="predicted"/>
<evidence type="ECO:0000256" key="1">
    <source>
        <dbReference type="SAM" id="Phobius"/>
    </source>
</evidence>
<keyword evidence="1" id="KW-0812">Transmembrane</keyword>
<name>A0ABM7M3C9_9ACTN</name>
<evidence type="ECO:0000313" key="4">
    <source>
        <dbReference type="Proteomes" id="UP000676967"/>
    </source>
</evidence>
<sequence>MSDPRVVRRDSGFTLIEVLVSLGVISTLAAALSPFLVRSMAVVKEQREREVAVQLADDALERVAALTGAAALDGRGYAAVKAQWDAATSSGSPASYAAAVGPYLQTMSLGNPQHVSDSTKTPWLAWDPDLPVSSTAGASAGLPTAAINAPMNGLSFQENYYLGMCRQQFGTGGTCDNPDTPDPDTTRADVPMLRAVIAVTWTNHSCPGGTCTYVTSGLVSAVQDPTYNLNRPAPTANNPGPQTSYAKLAITGLQLSATGGQLPLAWSFTGLPPGLTGSATGLVTGTPTDPGASKTYPVTATVTDQLGRTSSVTFSWTIVPAPVVTNPGNQSTQTGTATSLTMAVSGGANPITWSATGLPAGLSINTSTGVISGTPTSTSRLDAAVTVTATDTVGRSASASFTWSVTTLALGPMATRTDSVRDSVNFTAPRPTGGTGPYTYRMVNYPGDSSGEISINPSTGVISGKVWYSNRFFTTVYVKDATGAEVSTTFLWNVLPSQPNDLSITVPDPSDPDQTSKVGQPLELDAYAPNGSNSGYDWVTYTTGLPPGLSIASKNYFYGAITGTPTTPGVYRVTLVCQDSNYKRAVVMFDWTVTP</sequence>
<feature type="transmembrane region" description="Helical" evidence="1">
    <location>
        <begin position="12"/>
        <end position="37"/>
    </location>
</feature>
<dbReference type="InterPro" id="IPR013783">
    <property type="entry name" value="Ig-like_fold"/>
</dbReference>
<evidence type="ECO:0000259" key="2">
    <source>
        <dbReference type="SMART" id="SM00736"/>
    </source>
</evidence>
<dbReference type="InterPro" id="IPR015919">
    <property type="entry name" value="Cadherin-like_sf"/>
</dbReference>
<dbReference type="SMART" id="SM00736">
    <property type="entry name" value="CADG"/>
    <property type="match status" value="1"/>
</dbReference>
<feature type="domain" description="Dystroglycan-type cadherin-like" evidence="2">
    <location>
        <begin position="322"/>
        <end position="412"/>
    </location>
</feature>
<dbReference type="EMBL" id="AP023356">
    <property type="protein sequence ID" value="BCJ46063.1"/>
    <property type="molecule type" value="Genomic_DNA"/>
</dbReference>
<organism evidence="3 4">
    <name type="scientific">Actinoplanes ianthinogenes</name>
    <dbReference type="NCBI Taxonomy" id="122358"/>
    <lineage>
        <taxon>Bacteria</taxon>
        <taxon>Bacillati</taxon>
        <taxon>Actinomycetota</taxon>
        <taxon>Actinomycetes</taxon>
        <taxon>Micromonosporales</taxon>
        <taxon>Micromonosporaceae</taxon>
        <taxon>Actinoplanes</taxon>
    </lineage>
</organism>
<keyword evidence="1" id="KW-1133">Transmembrane helix</keyword>
<gene>
    <name evidence="3" type="ORF">Aiant_67200</name>
</gene>
<evidence type="ECO:0000313" key="3">
    <source>
        <dbReference type="EMBL" id="BCJ46063.1"/>
    </source>
</evidence>
<dbReference type="NCBIfam" id="TIGR02532">
    <property type="entry name" value="IV_pilin_GFxxxE"/>
    <property type="match status" value="1"/>
</dbReference>
<dbReference type="Pfam" id="PF07963">
    <property type="entry name" value="N_methyl"/>
    <property type="match status" value="1"/>
</dbReference>
<dbReference type="Pfam" id="PF05345">
    <property type="entry name" value="He_PIG"/>
    <property type="match status" value="3"/>
</dbReference>
<accession>A0ABM7M3C9</accession>
<dbReference type="SUPFAM" id="SSF49313">
    <property type="entry name" value="Cadherin-like"/>
    <property type="match status" value="2"/>
</dbReference>
<dbReference type="InterPro" id="IPR006644">
    <property type="entry name" value="Cadg"/>
</dbReference>
<dbReference type="PROSITE" id="PS00409">
    <property type="entry name" value="PROKAR_NTER_METHYL"/>
    <property type="match status" value="1"/>
</dbReference>
<keyword evidence="4" id="KW-1185">Reference proteome</keyword>
<protein>
    <recommendedName>
        <fullName evidence="2">Dystroglycan-type cadherin-like domain-containing protein</fullName>
    </recommendedName>
</protein>
<dbReference type="InterPro" id="IPR012902">
    <property type="entry name" value="N_methyl_site"/>
</dbReference>
<dbReference type="Proteomes" id="UP000676967">
    <property type="component" value="Chromosome"/>
</dbReference>
<dbReference type="Gene3D" id="2.60.40.10">
    <property type="entry name" value="Immunoglobulins"/>
    <property type="match status" value="4"/>
</dbReference>
<reference evidence="3 4" key="1">
    <citation type="submission" date="2020-08" db="EMBL/GenBank/DDBJ databases">
        <title>Whole genome shotgun sequence of Actinoplanes ianthinogenes NBRC 13996.</title>
        <authorList>
            <person name="Komaki H."/>
            <person name="Tamura T."/>
        </authorList>
    </citation>
    <scope>NUCLEOTIDE SEQUENCE [LARGE SCALE GENOMIC DNA]</scope>
    <source>
        <strain evidence="3 4">NBRC 13996</strain>
    </source>
</reference>